<organism evidence="8 9">
    <name type="scientific">Hypothenemus hampei</name>
    <name type="common">Coffee berry borer</name>
    <dbReference type="NCBI Taxonomy" id="57062"/>
    <lineage>
        <taxon>Eukaryota</taxon>
        <taxon>Metazoa</taxon>
        <taxon>Ecdysozoa</taxon>
        <taxon>Arthropoda</taxon>
        <taxon>Hexapoda</taxon>
        <taxon>Insecta</taxon>
        <taxon>Pterygota</taxon>
        <taxon>Neoptera</taxon>
        <taxon>Endopterygota</taxon>
        <taxon>Coleoptera</taxon>
        <taxon>Polyphaga</taxon>
        <taxon>Cucujiformia</taxon>
        <taxon>Curculionidae</taxon>
        <taxon>Scolytinae</taxon>
        <taxon>Hypothenemus</taxon>
    </lineage>
</organism>
<dbReference type="InterPro" id="IPR019819">
    <property type="entry name" value="Carboxylesterase_B_CS"/>
</dbReference>
<comment type="caution">
    <text evidence="8">The sequence shown here is derived from an EMBL/GenBank/DDBJ whole genome shotgun (WGS) entry which is preliminary data.</text>
</comment>
<dbReference type="PANTHER" id="PTHR11559">
    <property type="entry name" value="CARBOXYLESTERASE"/>
    <property type="match status" value="1"/>
</dbReference>
<evidence type="ECO:0000256" key="3">
    <source>
        <dbReference type="ARBA" id="ARBA00022801"/>
    </source>
</evidence>
<keyword evidence="6" id="KW-0732">Signal</keyword>
<evidence type="ECO:0000256" key="6">
    <source>
        <dbReference type="RuleBase" id="RU361235"/>
    </source>
</evidence>
<dbReference type="InterPro" id="IPR019826">
    <property type="entry name" value="Carboxylesterase_B_AS"/>
</dbReference>
<keyword evidence="9" id="KW-1185">Reference proteome</keyword>
<keyword evidence="3 6" id="KW-0378">Hydrolase</keyword>
<evidence type="ECO:0000256" key="2">
    <source>
        <dbReference type="ARBA" id="ARBA00022487"/>
    </source>
</evidence>
<dbReference type="Pfam" id="PF00135">
    <property type="entry name" value="COesterase"/>
    <property type="match status" value="1"/>
</dbReference>
<comment type="similarity">
    <text evidence="1 6">Belongs to the type-B carboxylesterase/lipase family.</text>
</comment>
<feature type="domain" description="Carboxylesterase type B" evidence="7">
    <location>
        <begin position="29"/>
        <end position="536"/>
    </location>
</feature>
<evidence type="ECO:0000256" key="1">
    <source>
        <dbReference type="ARBA" id="ARBA00005964"/>
    </source>
</evidence>
<gene>
    <name evidence="8" type="ORF">ABEB36_002734</name>
</gene>
<proteinExistence type="inferred from homology"/>
<dbReference type="PROSITE" id="PS00941">
    <property type="entry name" value="CARBOXYLESTERASE_B_2"/>
    <property type="match status" value="1"/>
</dbReference>
<evidence type="ECO:0000256" key="4">
    <source>
        <dbReference type="ARBA" id="ARBA00023157"/>
    </source>
</evidence>
<dbReference type="EC" id="3.1.1.-" evidence="6"/>
<reference evidence="8 9" key="1">
    <citation type="submission" date="2024-05" db="EMBL/GenBank/DDBJ databases">
        <title>Genetic variation in Jamaican populations of the coffee berry borer (Hypothenemus hampei).</title>
        <authorList>
            <person name="Errbii M."/>
            <person name="Myrie A."/>
        </authorList>
    </citation>
    <scope>NUCLEOTIDE SEQUENCE [LARGE SCALE GENOMIC DNA]</scope>
    <source>
        <strain evidence="8">JA-Hopewell-2020-01-JO</strain>
        <tissue evidence="8">Whole body</tissue>
    </source>
</reference>
<dbReference type="InterPro" id="IPR029058">
    <property type="entry name" value="AB_hydrolase_fold"/>
</dbReference>
<feature type="chain" id="PRO_5044531587" description="Carboxylic ester hydrolase" evidence="6">
    <location>
        <begin position="22"/>
        <end position="552"/>
    </location>
</feature>
<evidence type="ECO:0000313" key="9">
    <source>
        <dbReference type="Proteomes" id="UP001566132"/>
    </source>
</evidence>
<evidence type="ECO:0000313" key="8">
    <source>
        <dbReference type="EMBL" id="KAL1513312.1"/>
    </source>
</evidence>
<name>A0ABD1F6S7_HYPHA</name>
<dbReference type="SUPFAM" id="SSF53474">
    <property type="entry name" value="alpha/beta-Hydrolases"/>
    <property type="match status" value="1"/>
</dbReference>
<dbReference type="InterPro" id="IPR002018">
    <property type="entry name" value="CarbesteraseB"/>
</dbReference>
<evidence type="ECO:0000259" key="7">
    <source>
        <dbReference type="Pfam" id="PF00135"/>
    </source>
</evidence>
<dbReference type="PROSITE" id="PS00122">
    <property type="entry name" value="CARBOXYLESTERASE_B_1"/>
    <property type="match status" value="1"/>
</dbReference>
<dbReference type="AlphaFoldDB" id="A0ABD1F6S7"/>
<accession>A0ABD1F6S7</accession>
<sequence length="552" mass="61565">MKLSVIIHVSFIFLPIWGINGKTLESEGSPTVEIPDGKLLGTNGVTDKGTRYTAFRGIPYAQPPIGDLRFSSPVKNSNWNGYWDATNDPSPCVQGFGDNVRGSEDCLYINVYAPENAHNLSVMVWIHGGAFTGGDSSYDSYAPDFLLDENVVFVSFNYRLGVLGFLSTENKVVSGNWGLKDQVLALQWARENIEYFGGNSKRITIFGESAGGAAVSYLVQIPQAQGLFDAAIVQSGNSLNLWSLTTRARNAAFRVGTNLGIFALTASTLVKRLRNVDAYDLQSSAMTVLTRVYLTNPLRGLPWAPCIEVDSPDAVFTQKSDDYLRSGQFPSKVPLMIGFTSNEAGHAHGLPELLRQYLLLFDVANTNLVPYSLTSSSIRKVLAASQIKRNFFGTTAIRRQFNEVVHFINTDQFTRGALRFAENVQPFVSAVYFYVFGYIGQITGENPYDGAGHAEELFYLFKQNGDYSEKDIVVREKLTKLWTNFAKYFNPTPTSEDKLDNLTWPKVDLNNGNIDFVWLNYTLTTDINPDNENYQFYKEIFDSYGGKSYSTY</sequence>
<feature type="signal peptide" evidence="6">
    <location>
        <begin position="1"/>
        <end position="21"/>
    </location>
</feature>
<dbReference type="EMBL" id="JBDJPC010000002">
    <property type="protein sequence ID" value="KAL1513312.1"/>
    <property type="molecule type" value="Genomic_DNA"/>
</dbReference>
<dbReference type="InterPro" id="IPR050309">
    <property type="entry name" value="Type-B_Carboxylest/Lipase"/>
</dbReference>
<keyword evidence="2" id="KW-0719">Serine esterase</keyword>
<protein>
    <recommendedName>
        <fullName evidence="6">Carboxylic ester hydrolase</fullName>
        <ecNumber evidence="6">3.1.1.-</ecNumber>
    </recommendedName>
</protein>
<keyword evidence="4" id="KW-1015">Disulfide bond</keyword>
<dbReference type="Proteomes" id="UP001566132">
    <property type="component" value="Unassembled WGS sequence"/>
</dbReference>
<evidence type="ECO:0000256" key="5">
    <source>
        <dbReference type="ARBA" id="ARBA00023180"/>
    </source>
</evidence>
<dbReference type="Gene3D" id="3.40.50.1820">
    <property type="entry name" value="alpha/beta hydrolase"/>
    <property type="match status" value="1"/>
</dbReference>
<dbReference type="GO" id="GO:0052689">
    <property type="term" value="F:carboxylic ester hydrolase activity"/>
    <property type="evidence" value="ECO:0007669"/>
    <property type="project" value="UniProtKB-KW"/>
</dbReference>
<keyword evidence="5" id="KW-0325">Glycoprotein</keyword>